<keyword evidence="2" id="KW-0689">Ribosomal protein</keyword>
<dbReference type="AlphaFoldDB" id="A0A7W3LPC0"/>
<accession>A0A7W3LPC0</accession>
<gene>
    <name evidence="2" type="ORF">HNR61_003468</name>
</gene>
<organism evidence="2 3">
    <name type="scientific">Actinomadura namibiensis</name>
    <dbReference type="NCBI Taxonomy" id="182080"/>
    <lineage>
        <taxon>Bacteria</taxon>
        <taxon>Bacillati</taxon>
        <taxon>Actinomycetota</taxon>
        <taxon>Actinomycetes</taxon>
        <taxon>Streptosporangiales</taxon>
        <taxon>Thermomonosporaceae</taxon>
        <taxon>Actinomadura</taxon>
    </lineage>
</organism>
<sequence>MPCFRCGARQTDPAGGASPWKRGVRADHQVLVCPLCQTAHDWTADLDRCEDCGSTALLCRLGEVECRDCGHTREAVREPADGDRPLVHSGGPSSDTALAEEVAAALSRVLRRGVVG</sequence>
<keyword evidence="2" id="KW-0687">Ribonucleoprotein</keyword>
<evidence type="ECO:0000313" key="2">
    <source>
        <dbReference type="EMBL" id="MBA8951828.1"/>
    </source>
</evidence>
<evidence type="ECO:0000313" key="3">
    <source>
        <dbReference type="Proteomes" id="UP000572680"/>
    </source>
</evidence>
<evidence type="ECO:0000256" key="1">
    <source>
        <dbReference type="SAM" id="MobiDB-lite"/>
    </source>
</evidence>
<name>A0A7W3LPC0_ACTNM</name>
<keyword evidence="3" id="KW-1185">Reference proteome</keyword>
<dbReference type="RefSeq" id="WP_182844147.1">
    <property type="nucleotide sequence ID" value="NZ_BAAALP010000049.1"/>
</dbReference>
<protein>
    <submittedName>
        <fullName evidence="2">Ribosomal protein S27E</fullName>
    </submittedName>
</protein>
<comment type="caution">
    <text evidence="2">The sequence shown here is derived from an EMBL/GenBank/DDBJ whole genome shotgun (WGS) entry which is preliminary data.</text>
</comment>
<dbReference type="Proteomes" id="UP000572680">
    <property type="component" value="Unassembled WGS sequence"/>
</dbReference>
<dbReference type="GO" id="GO:0005840">
    <property type="term" value="C:ribosome"/>
    <property type="evidence" value="ECO:0007669"/>
    <property type="project" value="UniProtKB-KW"/>
</dbReference>
<dbReference type="EMBL" id="JACJIA010000004">
    <property type="protein sequence ID" value="MBA8951828.1"/>
    <property type="molecule type" value="Genomic_DNA"/>
</dbReference>
<feature type="region of interest" description="Disordered" evidence="1">
    <location>
        <begin position="1"/>
        <end position="20"/>
    </location>
</feature>
<proteinExistence type="predicted"/>
<reference evidence="2 3" key="1">
    <citation type="submission" date="2020-08" db="EMBL/GenBank/DDBJ databases">
        <title>Genomic Encyclopedia of Type Strains, Phase IV (KMG-IV): sequencing the most valuable type-strain genomes for metagenomic binning, comparative biology and taxonomic classification.</title>
        <authorList>
            <person name="Goeker M."/>
        </authorList>
    </citation>
    <scope>NUCLEOTIDE SEQUENCE [LARGE SCALE GENOMIC DNA]</scope>
    <source>
        <strain evidence="2 3">DSM 44197</strain>
    </source>
</reference>